<comment type="subcellular location">
    <subcellularLocation>
        <location evidence="2">Cytoplasm</location>
    </subcellularLocation>
    <subcellularLocation>
        <location evidence="1">Nucleus</location>
    </subcellularLocation>
</comment>
<dbReference type="PANTHER" id="PTHR37457:SF3">
    <property type="entry name" value="TRNA SELENOCYSTEINE-ASSOCIATED PROTEIN 1"/>
    <property type="match status" value="1"/>
</dbReference>
<dbReference type="EMBL" id="JBEDNZ010000019">
    <property type="protein sequence ID" value="KAL0820416.1"/>
    <property type="molecule type" value="Genomic_DNA"/>
</dbReference>
<feature type="domain" description="RRM" evidence="12">
    <location>
        <begin position="3"/>
        <end position="95"/>
    </location>
</feature>
<feature type="region of interest" description="Disordered" evidence="11">
    <location>
        <begin position="179"/>
        <end position="212"/>
    </location>
</feature>
<dbReference type="CDD" id="cd12345">
    <property type="entry name" value="RRM2_SECp43_like"/>
    <property type="match status" value="1"/>
</dbReference>
<evidence type="ECO:0000256" key="1">
    <source>
        <dbReference type="ARBA" id="ARBA00004123"/>
    </source>
</evidence>
<evidence type="ECO:0000256" key="6">
    <source>
        <dbReference type="ARBA" id="ARBA00022884"/>
    </source>
</evidence>
<dbReference type="GO" id="GO:0005634">
    <property type="term" value="C:nucleus"/>
    <property type="evidence" value="ECO:0007669"/>
    <property type="project" value="UniProtKB-SubCell"/>
</dbReference>
<evidence type="ECO:0000313" key="16">
    <source>
        <dbReference type="Proteomes" id="UP001549921"/>
    </source>
</evidence>
<dbReference type="SMART" id="SM00360">
    <property type="entry name" value="RRM"/>
    <property type="match status" value="2"/>
</dbReference>
<evidence type="ECO:0000256" key="7">
    <source>
        <dbReference type="ARBA" id="ARBA00022917"/>
    </source>
</evidence>
<keyword evidence="8" id="KW-0539">Nucleus</keyword>
<keyword evidence="4" id="KW-0963">Cytoplasm</keyword>
<accession>A0ABD0SLF8</accession>
<dbReference type="AlphaFoldDB" id="A0ABD0SLF8"/>
<protein>
    <recommendedName>
        <fullName evidence="9">tRNA selenocysteine-associated protein 1</fullName>
    </recommendedName>
</protein>
<organism evidence="13 16">
    <name type="scientific">Loxostege sticticalis</name>
    <name type="common">Beet webworm moth</name>
    <dbReference type="NCBI Taxonomy" id="481309"/>
    <lineage>
        <taxon>Eukaryota</taxon>
        <taxon>Metazoa</taxon>
        <taxon>Ecdysozoa</taxon>
        <taxon>Arthropoda</taxon>
        <taxon>Hexapoda</taxon>
        <taxon>Insecta</taxon>
        <taxon>Pterygota</taxon>
        <taxon>Neoptera</taxon>
        <taxon>Endopterygota</taxon>
        <taxon>Lepidoptera</taxon>
        <taxon>Glossata</taxon>
        <taxon>Ditrysia</taxon>
        <taxon>Pyraloidea</taxon>
        <taxon>Crambidae</taxon>
        <taxon>Pyraustinae</taxon>
        <taxon>Loxostege</taxon>
    </lineage>
</organism>
<dbReference type="PROSITE" id="PS50102">
    <property type="entry name" value="RRM"/>
    <property type="match status" value="2"/>
</dbReference>
<dbReference type="Proteomes" id="UP001549921">
    <property type="component" value="Unassembled WGS sequence"/>
</dbReference>
<comment type="similarity">
    <text evidence="3">Belongs to the RRM TRSPAP family.</text>
</comment>
<evidence type="ECO:0000256" key="11">
    <source>
        <dbReference type="SAM" id="MobiDB-lite"/>
    </source>
</evidence>
<evidence type="ECO:0000256" key="3">
    <source>
        <dbReference type="ARBA" id="ARBA00008920"/>
    </source>
</evidence>
<dbReference type="GO" id="GO:0006412">
    <property type="term" value="P:translation"/>
    <property type="evidence" value="ECO:0007669"/>
    <property type="project" value="UniProtKB-KW"/>
</dbReference>
<name>A0ABD0SLF8_LOXSC</name>
<dbReference type="Pfam" id="PF00076">
    <property type="entry name" value="RRM_1"/>
    <property type="match status" value="2"/>
</dbReference>
<evidence type="ECO:0000256" key="8">
    <source>
        <dbReference type="ARBA" id="ARBA00023242"/>
    </source>
</evidence>
<evidence type="ECO:0000256" key="2">
    <source>
        <dbReference type="ARBA" id="ARBA00004496"/>
    </source>
</evidence>
<feature type="domain" description="RRM" evidence="12">
    <location>
        <begin position="98"/>
        <end position="177"/>
    </location>
</feature>
<dbReference type="GO" id="GO:0003723">
    <property type="term" value="F:RNA binding"/>
    <property type="evidence" value="ECO:0007669"/>
    <property type="project" value="UniProtKB-UniRule"/>
</dbReference>
<gene>
    <name evidence="14" type="ORF">ABMA27_006034</name>
    <name evidence="13" type="ORF">ABMA28_006292</name>
</gene>
<evidence type="ECO:0000313" key="13">
    <source>
        <dbReference type="EMBL" id="KAL0820416.1"/>
    </source>
</evidence>
<dbReference type="InterPro" id="IPR035979">
    <property type="entry name" value="RBD_domain_sf"/>
</dbReference>
<reference evidence="15 16" key="1">
    <citation type="submission" date="2024-06" db="EMBL/GenBank/DDBJ databases">
        <title>A chromosome-level genome assembly of beet webworm, Loxostege sticticalis.</title>
        <authorList>
            <person name="Zhang Y."/>
        </authorList>
    </citation>
    <scope>NUCLEOTIDE SEQUENCE [LARGE SCALE GENOMIC DNA]</scope>
    <source>
        <strain evidence="14">AQ026</strain>
        <strain evidence="13">AQ028</strain>
        <tissue evidence="13">Male pupae</tissue>
        <tissue evidence="14">Whole body</tissue>
    </source>
</reference>
<dbReference type="SUPFAM" id="SSF54928">
    <property type="entry name" value="RNA-binding domain, RBD"/>
    <property type="match status" value="2"/>
</dbReference>
<dbReference type="Gene3D" id="3.30.70.330">
    <property type="match status" value="2"/>
</dbReference>
<evidence type="ECO:0000313" key="14">
    <source>
        <dbReference type="EMBL" id="KAL0869826.1"/>
    </source>
</evidence>
<comment type="caution">
    <text evidence="13">The sequence shown here is derived from an EMBL/GenBank/DDBJ whole genome shotgun (WGS) entry which is preliminary data.</text>
</comment>
<sequence>MQCQLWMGSLEPNMTESFIMAAFHRMGQRPLAVKVMRNKFTGEPAGYAFVHFQTDEESIDAMHKLNGKPIPGTFPVVRFRLNTASREARANMQTEREFSVWVGDLSPDVDDYSLYRVFAAKYNSIKTAKVILDSSGYTKGYGFVRFGNEEEQRNALYAMNGYTGLGSKPLKICTAVPKPKGAVTTPSSTPTTASATYSSGTGDQGAAAATQAPPVADAAQVAAAKAQSDELALVEHKRTIDVDLMNSEFLNPELSLWDSLEASQWFPHEVVEVH</sequence>
<dbReference type="FunFam" id="3.30.70.330:FF:000159">
    <property type="entry name" value="tRNA selenocysteine 1-associated protein 1"/>
    <property type="match status" value="1"/>
</dbReference>
<keyword evidence="15" id="KW-1185">Reference proteome</keyword>
<dbReference type="GO" id="GO:0005737">
    <property type="term" value="C:cytoplasm"/>
    <property type="evidence" value="ECO:0007669"/>
    <property type="project" value="UniProtKB-SubCell"/>
</dbReference>
<evidence type="ECO:0000259" key="12">
    <source>
        <dbReference type="PROSITE" id="PS50102"/>
    </source>
</evidence>
<dbReference type="InterPro" id="IPR012677">
    <property type="entry name" value="Nucleotide-bd_a/b_plait_sf"/>
</dbReference>
<feature type="compositionally biased region" description="Low complexity" evidence="11">
    <location>
        <begin position="184"/>
        <end position="212"/>
    </location>
</feature>
<keyword evidence="6 10" id="KW-0694">RNA-binding</keyword>
<dbReference type="Proteomes" id="UP001549920">
    <property type="component" value="Unassembled WGS sequence"/>
</dbReference>
<evidence type="ECO:0000313" key="15">
    <source>
        <dbReference type="Proteomes" id="UP001549920"/>
    </source>
</evidence>
<keyword evidence="5" id="KW-0677">Repeat</keyword>
<dbReference type="InterPro" id="IPR000504">
    <property type="entry name" value="RRM_dom"/>
</dbReference>
<evidence type="ECO:0000256" key="9">
    <source>
        <dbReference type="ARBA" id="ARBA00033477"/>
    </source>
</evidence>
<evidence type="ECO:0000256" key="4">
    <source>
        <dbReference type="ARBA" id="ARBA00022490"/>
    </source>
</evidence>
<evidence type="ECO:0000256" key="10">
    <source>
        <dbReference type="PROSITE-ProRule" id="PRU00176"/>
    </source>
</evidence>
<dbReference type="FunFam" id="3.30.70.330:FF:000166">
    <property type="entry name" value="Trna selenocysteine 1-associated protein 1"/>
    <property type="match status" value="1"/>
</dbReference>
<proteinExistence type="inferred from homology"/>
<evidence type="ECO:0000256" key="5">
    <source>
        <dbReference type="ARBA" id="ARBA00022737"/>
    </source>
</evidence>
<dbReference type="InterPro" id="IPR040434">
    <property type="entry name" value="TSAP1"/>
</dbReference>
<dbReference type="PANTHER" id="PTHR37457">
    <property type="entry name" value="TRNA SELENOCYSTEINE 1-ASSOCIATED PROTEIN 1-RELATED"/>
    <property type="match status" value="1"/>
</dbReference>
<dbReference type="EMBL" id="JBEUOH010000019">
    <property type="protein sequence ID" value="KAL0869826.1"/>
    <property type="molecule type" value="Genomic_DNA"/>
</dbReference>
<keyword evidence="7" id="KW-0648">Protein biosynthesis</keyword>